<evidence type="ECO:0000259" key="2">
    <source>
        <dbReference type="PROSITE" id="PS50234"/>
    </source>
</evidence>
<organism evidence="3 4">
    <name type="scientific">Cognatiyoonia koreensis</name>
    <dbReference type="NCBI Taxonomy" id="364200"/>
    <lineage>
        <taxon>Bacteria</taxon>
        <taxon>Pseudomonadati</taxon>
        <taxon>Pseudomonadota</taxon>
        <taxon>Alphaproteobacteria</taxon>
        <taxon>Rhodobacterales</taxon>
        <taxon>Paracoccaceae</taxon>
        <taxon>Cognatiyoonia</taxon>
    </lineage>
</organism>
<evidence type="ECO:0000256" key="1">
    <source>
        <dbReference type="SAM" id="SignalP"/>
    </source>
</evidence>
<dbReference type="AlphaFoldDB" id="A0A1I0PNF1"/>
<dbReference type="InterPro" id="IPR002035">
    <property type="entry name" value="VWF_A"/>
</dbReference>
<name>A0A1I0PNF1_9RHOB</name>
<feature type="chain" id="PRO_5011623460" evidence="1">
    <location>
        <begin position="19"/>
        <end position="829"/>
    </location>
</feature>
<reference evidence="3 4" key="1">
    <citation type="submission" date="2016-10" db="EMBL/GenBank/DDBJ databases">
        <authorList>
            <person name="de Groot N.N."/>
        </authorList>
    </citation>
    <scope>NUCLEOTIDE SEQUENCE [LARGE SCALE GENOMIC DNA]</scope>
    <source>
        <strain evidence="3 4">DSM 17925</strain>
    </source>
</reference>
<accession>A0A1I0PNF1</accession>
<dbReference type="InterPro" id="IPR036465">
    <property type="entry name" value="vWFA_dom_sf"/>
</dbReference>
<dbReference type="Proteomes" id="UP000199167">
    <property type="component" value="Unassembled WGS sequence"/>
</dbReference>
<feature type="domain" description="VWFA" evidence="2">
    <location>
        <begin position="23"/>
        <end position="203"/>
    </location>
</feature>
<evidence type="ECO:0000313" key="3">
    <source>
        <dbReference type="EMBL" id="SEW15775.1"/>
    </source>
</evidence>
<dbReference type="PROSITE" id="PS50234">
    <property type="entry name" value="VWFA"/>
    <property type="match status" value="1"/>
</dbReference>
<dbReference type="RefSeq" id="WP_165611795.1">
    <property type="nucleotide sequence ID" value="NZ_FOIZ01000001.1"/>
</dbReference>
<sequence length="829" mass="87404">MRFLAPFLLTAFATASSAQDNPNTILVLDGSGSMWGQIDGVAKITIAQEVVSALMDTIPPEQNIGLTVYGHRERGNCTDIETIVAPGPNTRDAIRDAVNGIKPLGKTPMTDSIIAAAEALRYTEDSATVILVSDGVETCNPDPCAAMRLLEEAAIDFTAHVVGFDVGSDAVALAQMQCIAEETGGQFLTADNAEELGAALQTVAAEPDPVGVTMTFTAVVGEDAALVTSPVLWDINSDAGMFAEDLDGNPLTADLLEGAYVATAYSLEYEQTVNVDFIVIDGGATEVTAVFEEPIPTARLVAPSSAPAGSNVQVGWDGPGHESDFVGIGAVGAEGGNQWQNYTYVRDGNPITLLMPATAGDYVIQYFSNDGARTAIAQTPITLLPVEASITAPAEAPAGAEISVAWTGPDYDSDFIGIGKADAEGGNQWENYTRTSDGSPLMLLVPTEPGDYLIQYFVNQDRTIYATAPIKVVDVKASITAPTEAQSGSEVEVTWTGPGYENDFIGIGKVGANGGNQWENYTRTNEGSPLTLTVPTEPGDYLIQYFINQDREIIATAALTVTDVAASVTAPASAPAGSDITVSWTGPDYENDFIGIGKVGATGGNQWKNYTRTSDGATLTLTVPTEPGDYLIQYFVNQDRTIIASTPFIAEPVKATITAPDTAVAGQTISVTWEGPDYESDFIGIGEAGATGGSQWVNYTRTNEGETLALRVPSLPGDYVIKYFVNQDRSVLAQHPITVSEATGRLIAPATAPAGTDLIVGWDGPDYEGDFIGVGKVGAEGGGRWERYERTNTGNPVTVRLPDEPGDYEVTYFIDQGRVPIATVPLTLE</sequence>
<dbReference type="SUPFAM" id="SSF53300">
    <property type="entry name" value="vWA-like"/>
    <property type="match status" value="1"/>
</dbReference>
<keyword evidence="4" id="KW-1185">Reference proteome</keyword>
<dbReference type="EMBL" id="FOIZ01000001">
    <property type="protein sequence ID" value="SEW15775.1"/>
    <property type="molecule type" value="Genomic_DNA"/>
</dbReference>
<dbReference type="STRING" id="364200.SAMN04488515_1323"/>
<keyword evidence="1" id="KW-0732">Signal</keyword>
<proteinExistence type="predicted"/>
<dbReference type="Pfam" id="PF13519">
    <property type="entry name" value="VWA_2"/>
    <property type="match status" value="1"/>
</dbReference>
<feature type="signal peptide" evidence="1">
    <location>
        <begin position="1"/>
        <end position="18"/>
    </location>
</feature>
<gene>
    <name evidence="3" type="ORF">SAMN04488515_1323</name>
</gene>
<evidence type="ECO:0000313" key="4">
    <source>
        <dbReference type="Proteomes" id="UP000199167"/>
    </source>
</evidence>
<dbReference type="Gene3D" id="3.40.50.410">
    <property type="entry name" value="von Willebrand factor, type A domain"/>
    <property type="match status" value="1"/>
</dbReference>
<protein>
    <submittedName>
        <fullName evidence="3">Ca-activated chloride channel family protein</fullName>
    </submittedName>
</protein>
<dbReference type="SMART" id="SM00327">
    <property type="entry name" value="VWA"/>
    <property type="match status" value="1"/>
</dbReference>